<feature type="compositionally biased region" description="Low complexity" evidence="1">
    <location>
        <begin position="299"/>
        <end position="351"/>
    </location>
</feature>
<gene>
    <name evidence="2" type="ORF">ONE63_008251</name>
</gene>
<feature type="compositionally biased region" description="Low complexity" evidence="1">
    <location>
        <begin position="198"/>
        <end position="210"/>
    </location>
</feature>
<accession>A0AAV7XN32</accession>
<protein>
    <submittedName>
        <fullName evidence="2">Uncharacterized protein</fullName>
    </submittedName>
</protein>
<dbReference type="Proteomes" id="UP001075354">
    <property type="component" value="Chromosome 6"/>
</dbReference>
<dbReference type="EMBL" id="JAPTSV010000006">
    <property type="protein sequence ID" value="KAJ1526669.1"/>
    <property type="molecule type" value="Genomic_DNA"/>
</dbReference>
<proteinExistence type="predicted"/>
<organism evidence="2 3">
    <name type="scientific">Megalurothrips usitatus</name>
    <name type="common">bean blossom thrips</name>
    <dbReference type="NCBI Taxonomy" id="439358"/>
    <lineage>
        <taxon>Eukaryota</taxon>
        <taxon>Metazoa</taxon>
        <taxon>Ecdysozoa</taxon>
        <taxon>Arthropoda</taxon>
        <taxon>Hexapoda</taxon>
        <taxon>Insecta</taxon>
        <taxon>Pterygota</taxon>
        <taxon>Neoptera</taxon>
        <taxon>Paraneoptera</taxon>
        <taxon>Thysanoptera</taxon>
        <taxon>Terebrantia</taxon>
        <taxon>Thripoidea</taxon>
        <taxon>Thripidae</taxon>
        <taxon>Megalurothrips</taxon>
    </lineage>
</organism>
<evidence type="ECO:0000313" key="2">
    <source>
        <dbReference type="EMBL" id="KAJ1526669.1"/>
    </source>
</evidence>
<evidence type="ECO:0000313" key="3">
    <source>
        <dbReference type="Proteomes" id="UP001075354"/>
    </source>
</evidence>
<reference evidence="2" key="1">
    <citation type="submission" date="2022-12" db="EMBL/GenBank/DDBJ databases">
        <title>Chromosome-level genome assembly of the bean flower thrips Megalurothrips usitatus.</title>
        <authorList>
            <person name="Ma L."/>
            <person name="Liu Q."/>
            <person name="Li H."/>
            <person name="Cai W."/>
        </authorList>
    </citation>
    <scope>NUCLEOTIDE SEQUENCE</scope>
    <source>
        <strain evidence="2">Cailab_2022a</strain>
    </source>
</reference>
<dbReference type="AlphaFoldDB" id="A0AAV7XN32"/>
<feature type="compositionally biased region" description="Pro residues" evidence="1">
    <location>
        <begin position="171"/>
        <end position="197"/>
    </location>
</feature>
<feature type="region of interest" description="Disordered" evidence="1">
    <location>
        <begin position="82"/>
        <end position="232"/>
    </location>
</feature>
<feature type="compositionally biased region" description="Low complexity" evidence="1">
    <location>
        <begin position="31"/>
        <end position="45"/>
    </location>
</feature>
<name>A0AAV7XN32_9NEOP</name>
<comment type="caution">
    <text evidence="2">The sequence shown here is derived from an EMBL/GenBank/DDBJ whole genome shotgun (WGS) entry which is preliminary data.</text>
</comment>
<evidence type="ECO:0000256" key="1">
    <source>
        <dbReference type="SAM" id="MobiDB-lite"/>
    </source>
</evidence>
<sequence length="517" mass="53591">MQSVHSVIAKAEVAAPDVVEVVDVAEDAPAASASTPMALTTATPPTSGPLGPTVIPTVIPTLKQLQDIKRKTVVVPNNNNNYVALTSPLKPPPGAKPLPDATGSPAAEPEKTNQDQDGGEPPAKRMREDTEPGDGSPGVAVSRPPTPPRPSHTSIMSISSILSAPTTTPAWPTPSPAAIVFPPPAVPRSPSVEPPARSPSSLSGTSRPSSVGPARPPSSEPPLPPAPLPWPLLAAGPAAVAASSRILYAGPSMASYLARQASAANPHLVAASQPSPPSTGPSRLAIGSPSRSSHHDRSSSGSRSSSSSVSSGSSRTSGTSRAPPSTSRGARRAPAASARPPHASPPGAARALGVDDGREGLLDGVKHVPEFFQSVLRQHIMTQAVRSSMQKAEMIASYQPWVVLTYGDSAKTKTVTLNKYARIVRTLHGEEPHSAENSKFRFWVRSKGFRIGLPPDAAPTPPRPAEHIAGSYAADTRTGQLYLREDAVETMPVLYVPTGTSSSARTSDRILVLHVPP</sequence>
<feature type="compositionally biased region" description="Pro residues" evidence="1">
    <location>
        <begin position="214"/>
        <end position="230"/>
    </location>
</feature>
<feature type="region of interest" description="Disordered" evidence="1">
    <location>
        <begin position="31"/>
        <end position="51"/>
    </location>
</feature>
<feature type="region of interest" description="Disordered" evidence="1">
    <location>
        <begin position="263"/>
        <end position="354"/>
    </location>
</feature>
<keyword evidence="3" id="KW-1185">Reference proteome</keyword>